<dbReference type="Proteomes" id="UP001054252">
    <property type="component" value="Unassembled WGS sequence"/>
</dbReference>
<protein>
    <submittedName>
        <fullName evidence="2">Uncharacterized protein</fullName>
    </submittedName>
</protein>
<evidence type="ECO:0000256" key="1">
    <source>
        <dbReference type="SAM" id="MobiDB-lite"/>
    </source>
</evidence>
<gene>
    <name evidence="2" type="ORF">SLEP1_g59416</name>
</gene>
<sequence>MEFQNLNNSVESSVTGSREGPPIIDRPFPPYPSLDSSFH</sequence>
<comment type="caution">
    <text evidence="2">The sequence shown here is derived from an EMBL/GenBank/DDBJ whole genome shotgun (WGS) entry which is preliminary data.</text>
</comment>
<keyword evidence="3" id="KW-1185">Reference proteome</keyword>
<dbReference type="AlphaFoldDB" id="A0AAV5MSB9"/>
<organism evidence="2 3">
    <name type="scientific">Rubroshorea leprosula</name>
    <dbReference type="NCBI Taxonomy" id="152421"/>
    <lineage>
        <taxon>Eukaryota</taxon>
        <taxon>Viridiplantae</taxon>
        <taxon>Streptophyta</taxon>
        <taxon>Embryophyta</taxon>
        <taxon>Tracheophyta</taxon>
        <taxon>Spermatophyta</taxon>
        <taxon>Magnoliopsida</taxon>
        <taxon>eudicotyledons</taxon>
        <taxon>Gunneridae</taxon>
        <taxon>Pentapetalae</taxon>
        <taxon>rosids</taxon>
        <taxon>malvids</taxon>
        <taxon>Malvales</taxon>
        <taxon>Dipterocarpaceae</taxon>
        <taxon>Rubroshorea</taxon>
    </lineage>
</organism>
<feature type="region of interest" description="Disordered" evidence="1">
    <location>
        <begin position="1"/>
        <end position="39"/>
    </location>
</feature>
<feature type="compositionally biased region" description="Polar residues" evidence="1">
    <location>
        <begin position="1"/>
        <end position="16"/>
    </location>
</feature>
<reference evidence="2 3" key="1">
    <citation type="journal article" date="2021" name="Commun. Biol.">
        <title>The genome of Shorea leprosula (Dipterocarpaceae) highlights the ecological relevance of drought in aseasonal tropical rainforests.</title>
        <authorList>
            <person name="Ng K.K.S."/>
            <person name="Kobayashi M.J."/>
            <person name="Fawcett J.A."/>
            <person name="Hatakeyama M."/>
            <person name="Paape T."/>
            <person name="Ng C.H."/>
            <person name="Ang C.C."/>
            <person name="Tnah L.H."/>
            <person name="Lee C.T."/>
            <person name="Nishiyama T."/>
            <person name="Sese J."/>
            <person name="O'Brien M.J."/>
            <person name="Copetti D."/>
            <person name="Mohd Noor M.I."/>
            <person name="Ong R.C."/>
            <person name="Putra M."/>
            <person name="Sireger I.Z."/>
            <person name="Indrioko S."/>
            <person name="Kosugi Y."/>
            <person name="Izuno A."/>
            <person name="Isagi Y."/>
            <person name="Lee S.L."/>
            <person name="Shimizu K.K."/>
        </authorList>
    </citation>
    <scope>NUCLEOTIDE SEQUENCE [LARGE SCALE GENOMIC DNA]</scope>
    <source>
        <strain evidence="2">214</strain>
    </source>
</reference>
<evidence type="ECO:0000313" key="3">
    <source>
        <dbReference type="Proteomes" id="UP001054252"/>
    </source>
</evidence>
<evidence type="ECO:0000313" key="2">
    <source>
        <dbReference type="EMBL" id="GKV52860.1"/>
    </source>
</evidence>
<proteinExistence type="predicted"/>
<name>A0AAV5MSB9_9ROSI</name>
<dbReference type="EMBL" id="BPVZ01000893">
    <property type="protein sequence ID" value="GKV52860.1"/>
    <property type="molecule type" value="Genomic_DNA"/>
</dbReference>
<accession>A0AAV5MSB9</accession>